<reference evidence="2 3" key="1">
    <citation type="journal article" date="2019" name="Commun. Biol.">
        <title>The bagworm genome reveals a unique fibroin gene that provides high tensile strength.</title>
        <authorList>
            <person name="Kono N."/>
            <person name="Nakamura H."/>
            <person name="Ohtoshi R."/>
            <person name="Tomita M."/>
            <person name="Numata K."/>
            <person name="Arakawa K."/>
        </authorList>
    </citation>
    <scope>NUCLEOTIDE SEQUENCE [LARGE SCALE GENOMIC DNA]</scope>
</reference>
<accession>A0A4C1TJ27</accession>
<proteinExistence type="predicted"/>
<name>A0A4C1TJ27_EUMVA</name>
<keyword evidence="3" id="KW-1185">Reference proteome</keyword>
<sequence>MKISPSKRIIIEAESSIVGNVYHSVRVQCGVRDGVIAEPSDEESYSHLRWGRMTWRRVATPTTDLTLCIRNPKSLQDLRADISSLGFHRQKADSTTHARKTPTARTGVSNAAPKPQGGSIRGRFSFKSAKLIYLASGFGATSIFHLADLPTSRGDGADVVPSPPATSLRGRRGPANVKVGLLFARPASSYSELRVRCEATEKALKDTLRCLHSFVISKWPNHRNIPLSTLVTKFPFKVGEARDMQGAYHVEIYSLCLPFWEMGGKTDAVASKKYIILAFAGDFTRADIITSSFSLLRDLAITDTNRLLLSNQIPISQLQTPRPPDVKRPEGFQKSLVINAATRSATIAMI</sequence>
<organism evidence="2 3">
    <name type="scientific">Eumeta variegata</name>
    <name type="common">Bagworm moth</name>
    <name type="synonym">Eumeta japonica</name>
    <dbReference type="NCBI Taxonomy" id="151549"/>
    <lineage>
        <taxon>Eukaryota</taxon>
        <taxon>Metazoa</taxon>
        <taxon>Ecdysozoa</taxon>
        <taxon>Arthropoda</taxon>
        <taxon>Hexapoda</taxon>
        <taxon>Insecta</taxon>
        <taxon>Pterygota</taxon>
        <taxon>Neoptera</taxon>
        <taxon>Endopterygota</taxon>
        <taxon>Lepidoptera</taxon>
        <taxon>Glossata</taxon>
        <taxon>Ditrysia</taxon>
        <taxon>Tineoidea</taxon>
        <taxon>Psychidae</taxon>
        <taxon>Oiketicinae</taxon>
        <taxon>Eumeta</taxon>
    </lineage>
</organism>
<evidence type="ECO:0000313" key="3">
    <source>
        <dbReference type="Proteomes" id="UP000299102"/>
    </source>
</evidence>
<protein>
    <submittedName>
        <fullName evidence="2">Uncharacterized protein</fullName>
    </submittedName>
</protein>
<comment type="caution">
    <text evidence="2">The sequence shown here is derived from an EMBL/GenBank/DDBJ whole genome shotgun (WGS) entry which is preliminary data.</text>
</comment>
<feature type="region of interest" description="Disordered" evidence="1">
    <location>
        <begin position="89"/>
        <end position="119"/>
    </location>
</feature>
<dbReference type="AlphaFoldDB" id="A0A4C1TJ27"/>
<dbReference type="EMBL" id="BGZK01000057">
    <property type="protein sequence ID" value="GBP13437.1"/>
    <property type="molecule type" value="Genomic_DNA"/>
</dbReference>
<dbReference type="Proteomes" id="UP000299102">
    <property type="component" value="Unassembled WGS sequence"/>
</dbReference>
<evidence type="ECO:0000256" key="1">
    <source>
        <dbReference type="SAM" id="MobiDB-lite"/>
    </source>
</evidence>
<evidence type="ECO:0000313" key="2">
    <source>
        <dbReference type="EMBL" id="GBP13437.1"/>
    </source>
</evidence>
<gene>
    <name evidence="2" type="ORF">EVAR_4193_1</name>
</gene>